<evidence type="ECO:0000313" key="2">
    <source>
        <dbReference type="EMBL" id="URI15034.1"/>
    </source>
</evidence>
<dbReference type="PROSITE" id="PS51186">
    <property type="entry name" value="GNAT"/>
    <property type="match status" value="1"/>
</dbReference>
<dbReference type="SUPFAM" id="SSF55729">
    <property type="entry name" value="Acyl-CoA N-acyltransferases (Nat)"/>
    <property type="match status" value="1"/>
</dbReference>
<protein>
    <submittedName>
        <fullName evidence="2">GNAT family N-acetyltransferase</fullName>
    </submittedName>
</protein>
<dbReference type="PANTHER" id="PTHR43415">
    <property type="entry name" value="SPERMIDINE N(1)-ACETYLTRANSFERASE"/>
    <property type="match status" value="1"/>
</dbReference>
<evidence type="ECO:0000313" key="3">
    <source>
        <dbReference type="Proteomes" id="UP001055429"/>
    </source>
</evidence>
<dbReference type="Proteomes" id="UP001055429">
    <property type="component" value="Chromosome"/>
</dbReference>
<dbReference type="PANTHER" id="PTHR43415:SF3">
    <property type="entry name" value="GNAT-FAMILY ACETYLTRANSFERASE"/>
    <property type="match status" value="1"/>
</dbReference>
<proteinExistence type="predicted"/>
<keyword evidence="3" id="KW-1185">Reference proteome</keyword>
<dbReference type="Gene3D" id="3.40.630.30">
    <property type="match status" value="1"/>
</dbReference>
<organism evidence="2 3">
    <name type="scientific">Brevundimonas albigilva</name>
    <dbReference type="NCBI Taxonomy" id="1312364"/>
    <lineage>
        <taxon>Bacteria</taxon>
        <taxon>Pseudomonadati</taxon>
        <taxon>Pseudomonadota</taxon>
        <taxon>Alphaproteobacteria</taxon>
        <taxon>Caulobacterales</taxon>
        <taxon>Caulobacteraceae</taxon>
        <taxon>Brevundimonas</taxon>
    </lineage>
</organism>
<dbReference type="Pfam" id="PF13302">
    <property type="entry name" value="Acetyltransf_3"/>
    <property type="match status" value="1"/>
</dbReference>
<feature type="domain" description="N-acetyltransferase" evidence="1">
    <location>
        <begin position="8"/>
        <end position="163"/>
    </location>
</feature>
<name>A0ABY4SM97_9CAUL</name>
<dbReference type="EMBL" id="CP097649">
    <property type="protein sequence ID" value="URI15034.1"/>
    <property type="molecule type" value="Genomic_DNA"/>
</dbReference>
<gene>
    <name evidence="2" type="ORF">M8231_14745</name>
</gene>
<sequence>MNIIGEHIVLRAVEEGDLPKLQEWANDPSIQSMLGGWHFPVGMQDQKKWYDGLSVGSTNQRFAIDVPGDGIVGTANLVNIDWQNRNGFHGMLIGDPDLRGKGIALDTVKTIMSYAFNELDLARLDTDIIEYNVRSIEFYTRKCGWRVEGIRPSWYFRKGRRWDKVVVGITRQQYEEFMACSI</sequence>
<accession>A0ABY4SM97</accession>
<dbReference type="InterPro" id="IPR016181">
    <property type="entry name" value="Acyl_CoA_acyltransferase"/>
</dbReference>
<dbReference type="InterPro" id="IPR000182">
    <property type="entry name" value="GNAT_dom"/>
</dbReference>
<dbReference type="RefSeq" id="WP_250201820.1">
    <property type="nucleotide sequence ID" value="NZ_CP097649.1"/>
</dbReference>
<reference evidence="2" key="1">
    <citation type="submission" date="2022-05" db="EMBL/GenBank/DDBJ databases">
        <title>Brevundimonas albigilva TT17 genome sequence.</title>
        <authorList>
            <person name="Lee K."/>
            <person name="Son H."/>
        </authorList>
    </citation>
    <scope>NUCLEOTIDE SEQUENCE</scope>
    <source>
        <strain evidence="2">TT17</strain>
    </source>
</reference>
<evidence type="ECO:0000259" key="1">
    <source>
        <dbReference type="PROSITE" id="PS51186"/>
    </source>
</evidence>